<dbReference type="EMBL" id="JBHTAA010000001">
    <property type="protein sequence ID" value="MFC7202885.1"/>
    <property type="molecule type" value="Genomic_DNA"/>
</dbReference>
<protein>
    <submittedName>
        <fullName evidence="2">Uncharacterized protein</fullName>
    </submittedName>
</protein>
<evidence type="ECO:0000313" key="2">
    <source>
        <dbReference type="EMBL" id="MFC7202885.1"/>
    </source>
</evidence>
<dbReference type="AlphaFoldDB" id="A0ABD5ZCS9"/>
<proteinExistence type="predicted"/>
<comment type="caution">
    <text evidence="2">The sequence shown here is derived from an EMBL/GenBank/DDBJ whole genome shotgun (WGS) entry which is preliminary data.</text>
</comment>
<dbReference type="Proteomes" id="UP001596481">
    <property type="component" value="Unassembled WGS sequence"/>
</dbReference>
<reference evidence="2 3" key="1">
    <citation type="journal article" date="2019" name="Int. J. Syst. Evol. Microbiol.">
        <title>The Global Catalogue of Microorganisms (GCM) 10K type strain sequencing project: providing services to taxonomists for standard genome sequencing and annotation.</title>
        <authorList>
            <consortium name="The Broad Institute Genomics Platform"/>
            <consortium name="The Broad Institute Genome Sequencing Center for Infectious Disease"/>
            <person name="Wu L."/>
            <person name="Ma J."/>
        </authorList>
    </citation>
    <scope>NUCLEOTIDE SEQUENCE [LARGE SCALE GENOMIC DNA]</scope>
    <source>
        <strain evidence="2 3">DSM 29988</strain>
    </source>
</reference>
<evidence type="ECO:0000256" key="1">
    <source>
        <dbReference type="SAM" id="Coils"/>
    </source>
</evidence>
<accession>A0ABD5ZCS9</accession>
<evidence type="ECO:0000313" key="3">
    <source>
        <dbReference type="Proteomes" id="UP001596481"/>
    </source>
</evidence>
<dbReference type="RefSeq" id="WP_390222172.1">
    <property type="nucleotide sequence ID" value="NZ_JBHTAA010000001.1"/>
</dbReference>
<organism evidence="2 3">
    <name type="scientific">Haloferax namakaokahaiae</name>
    <dbReference type="NCBI Taxonomy" id="1748331"/>
    <lineage>
        <taxon>Archaea</taxon>
        <taxon>Methanobacteriati</taxon>
        <taxon>Methanobacteriota</taxon>
        <taxon>Stenosarchaea group</taxon>
        <taxon>Halobacteria</taxon>
        <taxon>Halobacteriales</taxon>
        <taxon>Haloferacaceae</taxon>
        <taxon>Haloferax</taxon>
    </lineage>
</organism>
<gene>
    <name evidence="2" type="ORF">ACFQJC_05110</name>
</gene>
<feature type="coiled-coil region" evidence="1">
    <location>
        <begin position="3"/>
        <end position="58"/>
    </location>
</feature>
<sequence>MSGESLEEELSALRENQKGLIKNLSNAMGRISDLETQVESLREENAYLREEIEEQGRLDAMLKGIQQNSANDPDKRAAVIVQHMFNDAKARGDAGGEPVAEYDKESCKTALGGGAKKQDIHYAMTEAVPRNVSSGAVEYVRTPRGADRLNHLRMDLREGDVEGIIIAGHRIRAGGEYGR</sequence>
<name>A0ABD5ZCS9_9EURY</name>
<keyword evidence="3" id="KW-1185">Reference proteome</keyword>
<keyword evidence="1" id="KW-0175">Coiled coil</keyword>